<dbReference type="Gene3D" id="2.30.30.100">
    <property type="match status" value="1"/>
</dbReference>
<name>A0A1I5KJ21_9RHOB</name>
<proteinExistence type="predicted"/>
<protein>
    <submittedName>
        <fullName evidence="3">Biotin-(Acetyl-CoA carboxylase) ligase</fullName>
    </submittedName>
</protein>
<keyword evidence="4" id="KW-1185">Reference proteome</keyword>
<dbReference type="GO" id="GO:0016874">
    <property type="term" value="F:ligase activity"/>
    <property type="evidence" value="ECO:0007669"/>
    <property type="project" value="UniProtKB-KW"/>
</dbReference>
<organism evidence="3 4">
    <name type="scientific">Tranquillimonas alkanivorans</name>
    <dbReference type="NCBI Taxonomy" id="441119"/>
    <lineage>
        <taxon>Bacteria</taxon>
        <taxon>Pseudomonadati</taxon>
        <taxon>Pseudomonadota</taxon>
        <taxon>Alphaproteobacteria</taxon>
        <taxon>Rhodobacterales</taxon>
        <taxon>Roseobacteraceae</taxon>
        <taxon>Tranquillimonas</taxon>
    </lineage>
</organism>
<feature type="domain" description="DUF4444" evidence="1">
    <location>
        <begin position="196"/>
        <end position="235"/>
    </location>
</feature>
<feature type="domain" description="BPL/LPL catalytic" evidence="2">
    <location>
        <begin position="10"/>
        <end position="189"/>
    </location>
</feature>
<evidence type="ECO:0000259" key="2">
    <source>
        <dbReference type="Pfam" id="PF16917"/>
    </source>
</evidence>
<dbReference type="InterPro" id="IPR004143">
    <property type="entry name" value="BPL_LPL_catalytic"/>
</dbReference>
<evidence type="ECO:0000313" key="4">
    <source>
        <dbReference type="Proteomes" id="UP000199356"/>
    </source>
</evidence>
<sequence length="238" mass="24917">MSTALAEPSFPPLMSGRATLGADPFAAARKAAAEGCDGGLILHNVTAERLRAAIVFAPDVPLAQAVAMLPVCAVGLQNALGALAPPEVGVHLDWSGPVRVNGARCGGVRMAADTSDPDEIPGWLVVGWDLVFSREAEAPGETPDETALYEEGCGDLDPVHLLEAWARHTLVWINRWTDEGNRPVHAEWTGLLHDTGKTVTVAGRTGEALGADEAFGLLLKNAAGTHLIPLTTLLEGTQ</sequence>
<reference evidence="3 4" key="1">
    <citation type="submission" date="2016-10" db="EMBL/GenBank/DDBJ databases">
        <authorList>
            <person name="de Groot N.N."/>
        </authorList>
    </citation>
    <scope>NUCLEOTIDE SEQUENCE [LARGE SCALE GENOMIC DNA]</scope>
    <source>
        <strain evidence="3 4">DSM 19547</strain>
    </source>
</reference>
<dbReference type="Pfam" id="PF16917">
    <property type="entry name" value="BPL_LplA_LipB_2"/>
    <property type="match status" value="1"/>
</dbReference>
<dbReference type="Proteomes" id="UP000199356">
    <property type="component" value="Unassembled WGS sequence"/>
</dbReference>
<gene>
    <name evidence="3" type="ORF">SAMN04488047_101124</name>
</gene>
<dbReference type="EMBL" id="FOXA01000001">
    <property type="protein sequence ID" value="SFO84676.1"/>
    <property type="molecule type" value="Genomic_DNA"/>
</dbReference>
<dbReference type="SUPFAM" id="SSF55681">
    <property type="entry name" value="Class II aaRS and biotin synthetases"/>
    <property type="match status" value="1"/>
</dbReference>
<dbReference type="InterPro" id="IPR045864">
    <property type="entry name" value="aa-tRNA-synth_II/BPL/LPL"/>
</dbReference>
<dbReference type="STRING" id="441119.SAMN04488047_101124"/>
<dbReference type="InterPro" id="IPR028044">
    <property type="entry name" value="DUF4444"/>
</dbReference>
<dbReference type="AlphaFoldDB" id="A0A1I5KJ21"/>
<keyword evidence="3" id="KW-0436">Ligase</keyword>
<dbReference type="Gene3D" id="3.30.930.10">
    <property type="entry name" value="Bira Bifunctional Protein, Domain 2"/>
    <property type="match status" value="1"/>
</dbReference>
<dbReference type="Pfam" id="PF14563">
    <property type="entry name" value="DUF4444"/>
    <property type="match status" value="1"/>
</dbReference>
<accession>A0A1I5KJ21</accession>
<evidence type="ECO:0000313" key="3">
    <source>
        <dbReference type="EMBL" id="SFO84676.1"/>
    </source>
</evidence>
<evidence type="ECO:0000259" key="1">
    <source>
        <dbReference type="Pfam" id="PF14563"/>
    </source>
</evidence>